<keyword evidence="1" id="KW-0732">Signal</keyword>
<dbReference type="OrthoDB" id="626993at2"/>
<dbReference type="Pfam" id="PF13585">
    <property type="entry name" value="CHU_C"/>
    <property type="match status" value="1"/>
</dbReference>
<dbReference type="NCBIfam" id="TIGR04183">
    <property type="entry name" value="Por_Secre_tail"/>
    <property type="match status" value="1"/>
</dbReference>
<accession>F2IB41</accession>
<dbReference type="Pfam" id="PF18962">
    <property type="entry name" value="Por_Secre_tail"/>
    <property type="match status" value="1"/>
</dbReference>
<dbReference type="RefSeq" id="WP_013684898.1">
    <property type="nucleotide sequence ID" value="NC_015321.1"/>
</dbReference>
<sequence precursor="true">MKKHIITITFLVALLCHSQNLVPNGNFEAGSYDGGSEPIEFYSGTYTGNWWSDLTSSSTHHRFDNSMQGTWYVAKADKTYNGKRRDSPDWIDPNIWYNTEHGGNCTETRYVRSAYPTESIMVKMADGHKLVKGQTYTFKIKARGGKGTEFPSHQFRLAFTADPEGLYCLNKKKWYVKEFYVENSCDWHYFEHTFTVPDNDDKKYEDMGWLVLNVNYYRDGSNEPNDYGAVFNFDDVVLTIEPKCIDTRYIQDRVYAQGEHKIEQANVEIRAGAHVSPYSWQSQFPVVLKPTSMVIYRAPTVYLEPGFFIEEDGSYFETQVGTCVEDPCPGVPNFTPPPIAQCTGSFTLGNDFLETPGVFYVWEPANYFSAPWSRVTNVTRPPNDDGCVDAKLTIWTICGAIQVHNFKLQFIDAAPTIDIANVTMSQTGISGYINLQNTSEYTIQGINTVTGAIVFEDEYEWDCQNGSQHIPFSVNHCTGNLCQNLEIKITASNPCFGSVSESLQWQAPNVPDYDLQVSNLVSNDFEFHFDWTIPTTYEYVKVQVWNEAKTEKICEWNYNRCSNPINLNNPYHFDIRNCLGDGCFSQCENYKILLETKQYCNALVSHKEISWNKSSTTFAMPVNYPNIITANNDGVNDVLCFEPTGADSYHIYVNNRWGTPEYEDEGCVDELPICVWVPSSNLDDANYFYTIQFSNQCGYADEHTAIILVIMGIPQNNQPQEAQNSGLSIVMDEIVTVPKVSKDNISLSWSVNAYPNPAEDMVFIQSSEEITRITLRDVLGKEILSKKINDMNTSISISNYASGYYILDVNSQAGVKSINLIKR</sequence>
<dbReference type="STRING" id="755732.Fluta_0114"/>
<reference evidence="4" key="2">
    <citation type="submission" date="2011-02" db="EMBL/GenBank/DDBJ databases">
        <title>The complete genome of Fluviicola taffensis DSM 16823.</title>
        <authorList>
            <consortium name="US DOE Joint Genome Institute (JGI-PGF)"/>
            <person name="Lucas S."/>
            <person name="Copeland A."/>
            <person name="Lapidus A."/>
            <person name="Bruce D."/>
            <person name="Goodwin L."/>
            <person name="Pitluck S."/>
            <person name="Kyrpides N."/>
            <person name="Mavromatis K."/>
            <person name="Ivanova N."/>
            <person name="Mikhailova N."/>
            <person name="Pagani I."/>
            <person name="Chertkov O."/>
            <person name="Detter J.C."/>
            <person name="Han C."/>
            <person name="Tapia R."/>
            <person name="Land M."/>
            <person name="Hauser L."/>
            <person name="Markowitz V."/>
            <person name="Cheng J.-F."/>
            <person name="Hugenholtz P."/>
            <person name="Woyke T."/>
            <person name="Wu D."/>
            <person name="Tindall B."/>
            <person name="Pomrenke H.G."/>
            <person name="Brambilla E."/>
            <person name="Klenk H.-P."/>
            <person name="Eisen J.A."/>
        </authorList>
    </citation>
    <scope>NUCLEOTIDE SEQUENCE [LARGE SCALE GENOMIC DNA]</scope>
    <source>
        <strain evidence="4">DSM 16823 / RW262 / RW262</strain>
    </source>
</reference>
<protein>
    <recommendedName>
        <fullName evidence="2">Secretion system C-terminal sorting domain-containing protein</fullName>
    </recommendedName>
</protein>
<organism evidence="3 4">
    <name type="scientific">Fluviicola taffensis (strain DSM 16823 / NCIMB 13979 / RW262)</name>
    <dbReference type="NCBI Taxonomy" id="755732"/>
    <lineage>
        <taxon>Bacteria</taxon>
        <taxon>Pseudomonadati</taxon>
        <taxon>Bacteroidota</taxon>
        <taxon>Flavobacteriia</taxon>
        <taxon>Flavobacteriales</taxon>
        <taxon>Crocinitomicaceae</taxon>
        <taxon>Fluviicola</taxon>
    </lineage>
</organism>
<dbReference type="Gene3D" id="2.60.120.260">
    <property type="entry name" value="Galactose-binding domain-like"/>
    <property type="match status" value="1"/>
</dbReference>
<proteinExistence type="predicted"/>
<evidence type="ECO:0000259" key="2">
    <source>
        <dbReference type="Pfam" id="PF18962"/>
    </source>
</evidence>
<reference evidence="3 4" key="1">
    <citation type="journal article" date="2011" name="Stand. Genomic Sci.">
        <title>Complete genome sequence of the gliding freshwater bacterium Fluviicola taffensis type strain (RW262).</title>
        <authorList>
            <person name="Woyke T."/>
            <person name="Chertkov O."/>
            <person name="Lapidus A."/>
            <person name="Nolan M."/>
            <person name="Lucas S."/>
            <person name="Del Rio T.G."/>
            <person name="Tice H."/>
            <person name="Cheng J.F."/>
            <person name="Tapia R."/>
            <person name="Han C."/>
            <person name="Goodwin L."/>
            <person name="Pitluck S."/>
            <person name="Liolios K."/>
            <person name="Pagani I."/>
            <person name="Ivanova N."/>
            <person name="Huntemann M."/>
            <person name="Mavromatis K."/>
            <person name="Mikhailova N."/>
            <person name="Pati A."/>
            <person name="Chen A."/>
            <person name="Palaniappan K."/>
            <person name="Land M."/>
            <person name="Hauser L."/>
            <person name="Brambilla E.M."/>
            <person name="Rohde M."/>
            <person name="Mwirichia R."/>
            <person name="Sikorski J."/>
            <person name="Tindall B.J."/>
            <person name="Goker M."/>
            <person name="Bristow J."/>
            <person name="Eisen J.A."/>
            <person name="Markowitz V."/>
            <person name="Hugenholtz P."/>
            <person name="Klenk H.P."/>
            <person name="Kyrpides N.C."/>
        </authorList>
    </citation>
    <scope>NUCLEOTIDE SEQUENCE [LARGE SCALE GENOMIC DNA]</scope>
    <source>
        <strain evidence="4">DSM 16823 / RW262 / RW262</strain>
    </source>
</reference>
<feature type="domain" description="Secretion system C-terminal sorting" evidence="2">
    <location>
        <begin position="754"/>
        <end position="815"/>
    </location>
</feature>
<dbReference type="AlphaFoldDB" id="F2IB41"/>
<dbReference type="HOGENOM" id="CLU_343805_0_0_10"/>
<dbReference type="KEGG" id="fte:Fluta_0114"/>
<evidence type="ECO:0000313" key="4">
    <source>
        <dbReference type="Proteomes" id="UP000007463"/>
    </source>
</evidence>
<dbReference type="InterPro" id="IPR026444">
    <property type="entry name" value="Secre_tail"/>
</dbReference>
<dbReference type="Proteomes" id="UP000007463">
    <property type="component" value="Chromosome"/>
</dbReference>
<dbReference type="EMBL" id="CP002542">
    <property type="protein sequence ID" value="AEA42124.1"/>
    <property type="molecule type" value="Genomic_DNA"/>
</dbReference>
<name>F2IB41_FLUTR</name>
<evidence type="ECO:0000313" key="3">
    <source>
        <dbReference type="EMBL" id="AEA42124.1"/>
    </source>
</evidence>
<dbReference type="eggNOG" id="COG3291">
    <property type="taxonomic scope" value="Bacteria"/>
</dbReference>
<evidence type="ECO:0000256" key="1">
    <source>
        <dbReference type="ARBA" id="ARBA00022729"/>
    </source>
</evidence>
<gene>
    <name evidence="3" type="ordered locus">Fluta_0114</name>
</gene>
<keyword evidence="4" id="KW-1185">Reference proteome</keyword>